<dbReference type="RefSeq" id="WP_082432745.1">
    <property type="nucleotide sequence ID" value="NZ_FMUN01000004.1"/>
</dbReference>
<evidence type="ECO:0000259" key="8">
    <source>
        <dbReference type="Pfam" id="PF05840"/>
    </source>
</evidence>
<evidence type="ECO:0000313" key="10">
    <source>
        <dbReference type="Proteomes" id="UP000183104"/>
    </source>
</evidence>
<dbReference type="AlphaFoldDB" id="A0A1G5ELP7"/>
<dbReference type="GO" id="GO:0016787">
    <property type="term" value="F:hydrolase activity"/>
    <property type="evidence" value="ECO:0007669"/>
    <property type="project" value="UniProtKB-KW"/>
</dbReference>
<proteinExistence type="inferred from homology"/>
<evidence type="ECO:0000256" key="6">
    <source>
        <dbReference type="ARBA" id="ARBA00022801"/>
    </source>
</evidence>
<name>A0A1G5ELP7_9GAMM</name>
<organism evidence="9 10">
    <name type="scientific">Thiohalorhabdus denitrificans</name>
    <dbReference type="NCBI Taxonomy" id="381306"/>
    <lineage>
        <taxon>Bacteria</taxon>
        <taxon>Pseudomonadati</taxon>
        <taxon>Pseudomonadota</taxon>
        <taxon>Gammaproteobacteria</taxon>
        <taxon>Thiohalorhabdales</taxon>
        <taxon>Thiohalorhabdaceae</taxon>
        <taxon>Thiohalorhabdus</taxon>
    </lineage>
</organism>
<comment type="similarity">
    <text evidence="2">Belongs to the phage GPA family.</text>
</comment>
<dbReference type="EMBL" id="FMUN01000004">
    <property type="protein sequence ID" value="SCY27915.1"/>
    <property type="molecule type" value="Genomic_DNA"/>
</dbReference>
<keyword evidence="10" id="KW-1185">Reference proteome</keyword>
<gene>
    <name evidence="9" type="ORF">SAMN05661077_1687</name>
</gene>
<reference evidence="10" key="1">
    <citation type="submission" date="2016-10" db="EMBL/GenBank/DDBJ databases">
        <authorList>
            <person name="Varghese N."/>
        </authorList>
    </citation>
    <scope>NUCLEOTIDE SEQUENCE [LARGE SCALE GENOMIC DNA]</scope>
    <source>
        <strain evidence="10">HL 19</strain>
    </source>
</reference>
<keyword evidence="3" id="KW-0235">DNA replication</keyword>
<evidence type="ECO:0000256" key="1">
    <source>
        <dbReference type="ARBA" id="ARBA00003293"/>
    </source>
</evidence>
<sequence>MSQPILPTPPGEPSQHSYTTWIATAKKEWAKQEARTARINGAGRYADHPHIDKLVEEAGRHARVDVEVFIGRLLEHAHPAGLDSRSEDPDIRKRAKQLASVWSYKDWLRVFESDAWPLAAAQLDVAQVAPPPGTPKAAAKRAKNEMWWRRRLRDTLRTGRGRIDTLLGLVEKYVSPFAAQNRREQETRSRETLERLDAVSNEGDRVNVAQVADAGRRGRAARLKAQAFGYAARAQAEGLTGYLVTLTCPSRMHPGSHKWDGTMPDEAAEWLREQWRLWYNREGRMTQSREPLHAYMLSVVEPHKDGAPHLHAVVWTDEGDRLREGLREYFLYASDPEEPGADERRVQVEAARSQGGAVVYALKYATKYATPEALTQETAPKTEPEFRHEDNTVAVRAWRGQWGIRGFDFAATHQQAPPVGVWDELRRVPMMDPTHPLFPQWQAAQGADWAGFMDSWSQAPSRVVYEVKVNAYGEEVRGAPRGVDLRVGGAYLETRPLTWSIEPKPPEEDPACYEKPVSPGVAIVDRGPRGATEPTGTGPKMAAFRGTDPPPRDLAVFDSVAEDDDIPFDYE</sequence>
<evidence type="ECO:0000256" key="4">
    <source>
        <dbReference type="ARBA" id="ARBA00022722"/>
    </source>
</evidence>
<evidence type="ECO:0000256" key="2">
    <source>
        <dbReference type="ARBA" id="ARBA00009260"/>
    </source>
</evidence>
<evidence type="ECO:0000313" key="9">
    <source>
        <dbReference type="EMBL" id="SCY27915.1"/>
    </source>
</evidence>
<accession>A0A1G5ELP7</accession>
<dbReference type="InterPro" id="IPR008766">
    <property type="entry name" value="Replication_gene_A-like"/>
</dbReference>
<dbReference type="Pfam" id="PF05840">
    <property type="entry name" value="Phage_GPA"/>
    <property type="match status" value="1"/>
</dbReference>
<comment type="function">
    <text evidence="1">Possible endonuclease which induces a single-strand cut and initiates DNA replication.</text>
</comment>
<feature type="compositionally biased region" description="Acidic residues" evidence="7">
    <location>
        <begin position="560"/>
        <end position="571"/>
    </location>
</feature>
<keyword evidence="5" id="KW-0255">Endonuclease</keyword>
<keyword evidence="4" id="KW-0540">Nuclease</keyword>
<dbReference type="Proteomes" id="UP000183104">
    <property type="component" value="Unassembled WGS sequence"/>
</dbReference>
<dbReference type="OrthoDB" id="5568266at2"/>
<protein>
    <submittedName>
        <fullName evidence="9">Bacteriophage replication gene A protein (GPA)</fullName>
    </submittedName>
</protein>
<evidence type="ECO:0000256" key="7">
    <source>
        <dbReference type="SAM" id="MobiDB-lite"/>
    </source>
</evidence>
<evidence type="ECO:0000256" key="3">
    <source>
        <dbReference type="ARBA" id="ARBA00022705"/>
    </source>
</evidence>
<feature type="domain" description="Replication gene A protein-like" evidence="8">
    <location>
        <begin position="138"/>
        <end position="367"/>
    </location>
</feature>
<evidence type="ECO:0000256" key="5">
    <source>
        <dbReference type="ARBA" id="ARBA00022759"/>
    </source>
</evidence>
<dbReference type="GO" id="GO:0006260">
    <property type="term" value="P:DNA replication"/>
    <property type="evidence" value="ECO:0007669"/>
    <property type="project" value="UniProtKB-KW"/>
</dbReference>
<keyword evidence="6" id="KW-0378">Hydrolase</keyword>
<feature type="region of interest" description="Disordered" evidence="7">
    <location>
        <begin position="520"/>
        <end position="571"/>
    </location>
</feature>
<dbReference type="GO" id="GO:0004519">
    <property type="term" value="F:endonuclease activity"/>
    <property type="evidence" value="ECO:0007669"/>
    <property type="project" value="UniProtKB-KW"/>
</dbReference>